<dbReference type="GO" id="GO:0015293">
    <property type="term" value="F:symporter activity"/>
    <property type="evidence" value="ECO:0007669"/>
    <property type="project" value="InterPro"/>
</dbReference>
<dbReference type="GO" id="GO:0008643">
    <property type="term" value="P:carbohydrate transport"/>
    <property type="evidence" value="ECO:0007669"/>
    <property type="project" value="InterPro"/>
</dbReference>
<comment type="similarity">
    <text evidence="2">Belongs to the sodium:galactoside symporter (TC 2.A.2) family.</text>
</comment>
<feature type="transmembrane region" description="Helical" evidence="8">
    <location>
        <begin position="363"/>
        <end position="387"/>
    </location>
</feature>
<dbReference type="PROSITE" id="PS00872">
    <property type="entry name" value="NA_GALACTOSIDE_SYMP"/>
    <property type="match status" value="1"/>
</dbReference>
<dbReference type="InterPro" id="IPR001927">
    <property type="entry name" value="Na/Gal_symport"/>
</dbReference>
<keyword evidence="3" id="KW-0813">Transport</keyword>
<dbReference type="AlphaFoldDB" id="A0A482PJM9"/>
<evidence type="ECO:0000313" key="9">
    <source>
        <dbReference type="EMBL" id="QBY27956.1"/>
    </source>
</evidence>
<evidence type="ECO:0000256" key="3">
    <source>
        <dbReference type="ARBA" id="ARBA00022448"/>
    </source>
</evidence>
<dbReference type="Pfam" id="PF13347">
    <property type="entry name" value="MFS_2"/>
    <property type="match status" value="1"/>
</dbReference>
<comment type="subcellular location">
    <subcellularLocation>
        <location evidence="1">Cell membrane</location>
        <topology evidence="1">Multi-pass membrane protein</topology>
    </subcellularLocation>
</comment>
<name>A0A482PJM9_CITRO</name>
<feature type="transmembrane region" description="Helical" evidence="8">
    <location>
        <begin position="20"/>
        <end position="37"/>
    </location>
</feature>
<evidence type="ECO:0000256" key="4">
    <source>
        <dbReference type="ARBA" id="ARBA00022475"/>
    </source>
</evidence>
<keyword evidence="4" id="KW-1003">Cell membrane</keyword>
<sequence>MMITSVLTTRDKIGYGLGDMASALVWQTATLFLAFFYTDVFGLPAAVMGTMFLLVRAIDAFVDPCIGALVDRTQTRHGRFRPWLLWFAIPFGVSCIITFYVPDASATAKTVYACLTYGLLSFIYSAINVPYCAMPGALTMDPHERHSLQSWRFGLSFIGGLIVIVIALPLVAILGKGDAQKGYFYAMSLMGVLGIALFFACFLLTKERFTPRSDSSGSMWGDLKLLAGNGQWRIVFIFNIMLLTAVVTRGSATMYYVKYVLLRPDMVFTFIVSGMIAALLGALLSARLLGKFDRVRAYQWTIVTFVIFASLIFFIPPGQVWTIFALNIAYSFIQNLTTPLQWTMFSDVVDYEEQRSGRRLDGLVFSTALFAIKFGLALGGAVVGWLLAAVDYAPNAAQQSATVLTTINALFSLIPAALFLGMALLLMIYKLNSQTADRIARELAQKRHLNAGDERPSPALNSAIQE</sequence>
<dbReference type="PANTHER" id="PTHR11328">
    <property type="entry name" value="MAJOR FACILITATOR SUPERFAMILY DOMAIN-CONTAINING PROTEIN"/>
    <property type="match status" value="1"/>
</dbReference>
<feature type="transmembrane region" description="Helical" evidence="8">
    <location>
        <begin position="267"/>
        <end position="290"/>
    </location>
</feature>
<keyword evidence="5 8" id="KW-0812">Transmembrane</keyword>
<dbReference type="InterPro" id="IPR039672">
    <property type="entry name" value="MFS_2"/>
</dbReference>
<feature type="transmembrane region" description="Helical" evidence="8">
    <location>
        <begin position="83"/>
        <end position="101"/>
    </location>
</feature>
<dbReference type="InterPro" id="IPR036259">
    <property type="entry name" value="MFS_trans_sf"/>
</dbReference>
<dbReference type="Gene3D" id="1.20.1250.20">
    <property type="entry name" value="MFS general substrate transporter like domains"/>
    <property type="match status" value="2"/>
</dbReference>
<proteinExistence type="inferred from homology"/>
<feature type="transmembrane region" description="Helical" evidence="8">
    <location>
        <begin position="43"/>
        <end position="62"/>
    </location>
</feature>
<feature type="transmembrane region" description="Helical" evidence="8">
    <location>
        <begin position="121"/>
        <end position="139"/>
    </location>
</feature>
<feature type="transmembrane region" description="Helical" evidence="8">
    <location>
        <begin position="297"/>
        <end position="315"/>
    </location>
</feature>
<feature type="transmembrane region" description="Helical" evidence="8">
    <location>
        <begin position="407"/>
        <end position="429"/>
    </location>
</feature>
<keyword evidence="6 8" id="KW-1133">Transmembrane helix</keyword>
<dbReference type="OMA" id="YIPRKWL"/>
<dbReference type="GO" id="GO:0006814">
    <property type="term" value="P:sodium ion transport"/>
    <property type="evidence" value="ECO:0007669"/>
    <property type="project" value="InterPro"/>
</dbReference>
<evidence type="ECO:0000256" key="2">
    <source>
        <dbReference type="ARBA" id="ARBA00009617"/>
    </source>
</evidence>
<evidence type="ECO:0000256" key="7">
    <source>
        <dbReference type="ARBA" id="ARBA00023136"/>
    </source>
</evidence>
<dbReference type="PANTHER" id="PTHR11328:SF24">
    <property type="entry name" value="MAJOR FACILITATOR SUPERFAMILY (MFS) PROFILE DOMAIN-CONTAINING PROTEIN"/>
    <property type="match status" value="1"/>
</dbReference>
<dbReference type="SUPFAM" id="SSF103473">
    <property type="entry name" value="MFS general substrate transporter"/>
    <property type="match status" value="1"/>
</dbReference>
<dbReference type="InterPro" id="IPR018043">
    <property type="entry name" value="Na/Gal_symport_CS"/>
</dbReference>
<dbReference type="RefSeq" id="WP_012905624.1">
    <property type="nucleotide sequence ID" value="NZ_CAJTBI010000021.1"/>
</dbReference>
<evidence type="ECO:0000256" key="1">
    <source>
        <dbReference type="ARBA" id="ARBA00004651"/>
    </source>
</evidence>
<dbReference type="CDD" id="cd17332">
    <property type="entry name" value="MFS_MelB_like"/>
    <property type="match status" value="1"/>
</dbReference>
<reference evidence="9" key="1">
    <citation type="submission" date="2019-03" db="EMBL/GenBank/DDBJ databases">
        <title>Complete genome sequence of enteropathogenic Citrobacter rodentium strain DBS100.</title>
        <authorList>
            <person name="Popov G."/>
            <person name="Fiebig A."/>
            <person name="Shideler S."/>
            <person name="Coombes B."/>
            <person name="Savchenko A."/>
        </authorList>
    </citation>
    <scope>NUCLEOTIDE SEQUENCE</scope>
    <source>
        <strain evidence="9">DBS100</strain>
    </source>
</reference>
<gene>
    <name evidence="9" type="ORF">E2R62_03275</name>
</gene>
<dbReference type="NCBIfam" id="TIGR00792">
    <property type="entry name" value="gph"/>
    <property type="match status" value="1"/>
</dbReference>
<dbReference type="EMBL" id="CP038008">
    <property type="protein sequence ID" value="QBY27956.1"/>
    <property type="molecule type" value="Genomic_DNA"/>
</dbReference>
<dbReference type="NCBIfam" id="NF007237">
    <property type="entry name" value="PRK09669.1"/>
    <property type="match status" value="1"/>
</dbReference>
<evidence type="ECO:0000256" key="6">
    <source>
        <dbReference type="ARBA" id="ARBA00022989"/>
    </source>
</evidence>
<feature type="transmembrane region" description="Helical" evidence="8">
    <location>
        <begin position="151"/>
        <end position="171"/>
    </location>
</feature>
<evidence type="ECO:0000256" key="8">
    <source>
        <dbReference type="SAM" id="Phobius"/>
    </source>
</evidence>
<dbReference type="GO" id="GO:0005886">
    <property type="term" value="C:plasma membrane"/>
    <property type="evidence" value="ECO:0007669"/>
    <property type="project" value="UniProtKB-SubCell"/>
</dbReference>
<keyword evidence="7 8" id="KW-0472">Membrane</keyword>
<protein>
    <submittedName>
        <fullName evidence="9">MFS transporter</fullName>
    </submittedName>
</protein>
<evidence type="ECO:0000256" key="5">
    <source>
        <dbReference type="ARBA" id="ARBA00022692"/>
    </source>
</evidence>
<feature type="transmembrane region" description="Helical" evidence="8">
    <location>
        <begin position="225"/>
        <end position="247"/>
    </location>
</feature>
<organism evidence="9">
    <name type="scientific">Citrobacter rodentium</name>
    <dbReference type="NCBI Taxonomy" id="67825"/>
    <lineage>
        <taxon>Bacteria</taxon>
        <taxon>Pseudomonadati</taxon>
        <taxon>Pseudomonadota</taxon>
        <taxon>Gammaproteobacteria</taxon>
        <taxon>Enterobacterales</taxon>
        <taxon>Enterobacteriaceae</taxon>
        <taxon>Citrobacter</taxon>
    </lineage>
</organism>
<feature type="transmembrane region" description="Helical" evidence="8">
    <location>
        <begin position="183"/>
        <end position="204"/>
    </location>
</feature>
<accession>A0A482PJM9</accession>